<dbReference type="PANTHER" id="PTHR33199">
    <property type="entry name" value="MACPF DOMAIN-CONTAINING PROTEIN CAD1"/>
    <property type="match status" value="1"/>
</dbReference>
<feature type="compositionally biased region" description="Basic and acidic residues" evidence="2">
    <location>
        <begin position="224"/>
        <end position="235"/>
    </location>
</feature>
<dbReference type="AlphaFoldDB" id="A0A6L2LX91"/>
<evidence type="ECO:0000256" key="2">
    <source>
        <dbReference type="SAM" id="MobiDB-lite"/>
    </source>
</evidence>
<organism evidence="3">
    <name type="scientific">Tanacetum cinerariifolium</name>
    <name type="common">Dalmatian daisy</name>
    <name type="synonym">Chrysanthemum cinerariifolium</name>
    <dbReference type="NCBI Taxonomy" id="118510"/>
    <lineage>
        <taxon>Eukaryota</taxon>
        <taxon>Viridiplantae</taxon>
        <taxon>Streptophyta</taxon>
        <taxon>Embryophyta</taxon>
        <taxon>Tracheophyta</taxon>
        <taxon>Spermatophyta</taxon>
        <taxon>Magnoliopsida</taxon>
        <taxon>eudicotyledons</taxon>
        <taxon>Gunneridae</taxon>
        <taxon>Pentapetalae</taxon>
        <taxon>asterids</taxon>
        <taxon>campanulids</taxon>
        <taxon>Asterales</taxon>
        <taxon>Asteraceae</taxon>
        <taxon>Asteroideae</taxon>
        <taxon>Anthemideae</taxon>
        <taxon>Anthemidinae</taxon>
        <taxon>Tanacetum</taxon>
    </lineage>
</organism>
<dbReference type="GO" id="GO:0009626">
    <property type="term" value="P:plant-type hypersensitive response"/>
    <property type="evidence" value="ECO:0007669"/>
    <property type="project" value="TreeGrafter"/>
</dbReference>
<sequence length="756" mass="85740">MSTPTFAKTHNLIAYLEKPTESEVFLRIINFFNGSSVKYALTVSPTIHTSCIRKFWTLAKVKMVNDEVWIQALVDGKRVNIKESFIRRILRLDDAKVTSCLTNAEIFKGLARMSTMASAIICLATNQKFNFSRYILLSLVKNIEAGVSFLMFPMYVQLIINHQLGDMTHQKDIFAIPSLRKKVFANMKRVADAQPIPIPTETSTFKPQKKHKPKMKHTKKPKVPHIESQAKHNDHLPSPSHNPLPSGEDSLKLKELMNLCTNLSNKVLDLKSEVLDIKYTYREKIEKLERRVERLKDENRVLKEHKDVDIDVEINLEKVQAEAYNLDLDHQEKVLSMLDVNDDEPAGVEEVLEVVKAAKLITEVVTTAGCVIIQDPEETTTTATVKLKVQAKDKGKAILIEEPKPLKRQVQIDLDGEVARQLEAELNDDDDDVYTYSTPLASKIPIVYYKIHTKRNRPYFKIIRADGNHRERFEKSEPKNYTDDFLLNTLKIMFEKPNVEANIGGKDVIYLKQLQSSNVELTDVQDLLKQLADEKLSEHVSKASISGSDKSLKNTDELAVTWDLLSVLARLAPAYGDLLLASRRKKTPTPSLQFTFLRPRLYVTTVKNDTLLQIISCKLCPLDALMDWKGSKQSTTAMSATEDEYIAASEAGIKAVWIRKFISGLGIVPATNEPIKMFCDNSAALHFANEPGVQKGAIHFHRKYHYVRECIKLGEIKFLKVYTDDNLADLFTKALSNKKLTQHGRSMGLRLASSFM</sequence>
<dbReference type="PANTHER" id="PTHR33199:SF8">
    <property type="entry name" value="MACPF DOMAIN-CONTAINING PROTEIN NSL1"/>
    <property type="match status" value="1"/>
</dbReference>
<comment type="caution">
    <text evidence="3">The sequence shown here is derived from an EMBL/GenBank/DDBJ whole genome shotgun (WGS) entry which is preliminary data.</text>
</comment>
<evidence type="ECO:0000256" key="1">
    <source>
        <dbReference type="SAM" id="Coils"/>
    </source>
</evidence>
<proteinExistence type="predicted"/>
<feature type="compositionally biased region" description="Basic residues" evidence="2">
    <location>
        <begin position="207"/>
        <end position="223"/>
    </location>
</feature>
<dbReference type="InterPro" id="IPR044663">
    <property type="entry name" value="CAD1/NSL1-like"/>
</dbReference>
<dbReference type="GO" id="GO:2000031">
    <property type="term" value="P:regulation of salicylic acid mediated signaling pathway"/>
    <property type="evidence" value="ECO:0007669"/>
    <property type="project" value="InterPro"/>
</dbReference>
<protein>
    <submittedName>
        <fullName evidence="3">Retrovirus-related Pol polyprotein from transposon TNT 1-94</fullName>
    </submittedName>
</protein>
<reference evidence="3" key="1">
    <citation type="journal article" date="2019" name="Sci. Rep.">
        <title>Draft genome of Tanacetum cinerariifolium, the natural source of mosquito coil.</title>
        <authorList>
            <person name="Yamashiro T."/>
            <person name="Shiraishi A."/>
            <person name="Satake H."/>
            <person name="Nakayama K."/>
        </authorList>
    </citation>
    <scope>NUCLEOTIDE SEQUENCE</scope>
</reference>
<feature type="coiled-coil region" evidence="1">
    <location>
        <begin position="253"/>
        <end position="305"/>
    </location>
</feature>
<dbReference type="GO" id="GO:0005886">
    <property type="term" value="C:plasma membrane"/>
    <property type="evidence" value="ECO:0007669"/>
    <property type="project" value="TreeGrafter"/>
</dbReference>
<accession>A0A6L2LX91</accession>
<evidence type="ECO:0000313" key="3">
    <source>
        <dbReference type="EMBL" id="GEU65062.1"/>
    </source>
</evidence>
<gene>
    <name evidence="3" type="ORF">Tci_037040</name>
</gene>
<feature type="compositionally biased region" description="Low complexity" evidence="2">
    <location>
        <begin position="236"/>
        <end position="246"/>
    </location>
</feature>
<keyword evidence="1" id="KW-0175">Coiled coil</keyword>
<dbReference type="CDD" id="cd09272">
    <property type="entry name" value="RNase_HI_RT_Ty1"/>
    <property type="match status" value="1"/>
</dbReference>
<name>A0A6L2LX91_TANCI</name>
<feature type="region of interest" description="Disordered" evidence="2">
    <location>
        <begin position="197"/>
        <end position="249"/>
    </location>
</feature>
<dbReference type="EMBL" id="BKCJ010005129">
    <property type="protein sequence ID" value="GEU65062.1"/>
    <property type="molecule type" value="Genomic_DNA"/>
</dbReference>